<dbReference type="AlphaFoldDB" id="A0A921GS90"/>
<organism evidence="2 3">
    <name type="scientific">Brachybacterium paraconglomeratum</name>
    <dbReference type="NCBI Taxonomy" id="173362"/>
    <lineage>
        <taxon>Bacteria</taxon>
        <taxon>Bacillati</taxon>
        <taxon>Actinomycetota</taxon>
        <taxon>Actinomycetes</taxon>
        <taxon>Micrococcales</taxon>
        <taxon>Dermabacteraceae</taxon>
        <taxon>Brachybacterium</taxon>
    </lineage>
</organism>
<evidence type="ECO:0000256" key="1">
    <source>
        <dbReference type="SAM" id="Phobius"/>
    </source>
</evidence>
<evidence type="ECO:0000313" key="3">
    <source>
        <dbReference type="Proteomes" id="UP000775129"/>
    </source>
</evidence>
<reference evidence="2" key="2">
    <citation type="submission" date="2021-09" db="EMBL/GenBank/DDBJ databases">
        <authorList>
            <person name="Gilroy R."/>
        </authorList>
    </citation>
    <scope>NUCLEOTIDE SEQUENCE</scope>
    <source>
        <strain evidence="2">1647</strain>
    </source>
</reference>
<comment type="caution">
    <text evidence="2">The sequence shown here is derived from an EMBL/GenBank/DDBJ whole genome shotgun (WGS) entry which is preliminary data.</text>
</comment>
<proteinExistence type="predicted"/>
<protein>
    <submittedName>
        <fullName evidence="2">Uncharacterized protein</fullName>
    </submittedName>
</protein>
<sequence>MSDAAVQGITAVLIALIGVMTTWITVKARSSADGDDTAPVTNEQVRGAEDPGVMALKLAYGTQRSLEATQADLEQTKTALQQTAADLELVRGELRSVLAELESIARDLRRFVEWEEAGAHGSPPIALTDIYARLEALTRKRPQLP</sequence>
<evidence type="ECO:0000313" key="2">
    <source>
        <dbReference type="EMBL" id="HJF51258.1"/>
    </source>
</evidence>
<keyword evidence="1" id="KW-0472">Membrane</keyword>
<name>A0A921GS90_9MICO</name>
<keyword evidence="1" id="KW-1133">Transmembrane helix</keyword>
<dbReference type="EMBL" id="DYWO01000474">
    <property type="protein sequence ID" value="HJF51258.1"/>
    <property type="molecule type" value="Genomic_DNA"/>
</dbReference>
<gene>
    <name evidence="2" type="ORF">K8W24_15960</name>
</gene>
<dbReference type="Proteomes" id="UP000775129">
    <property type="component" value="Unassembled WGS sequence"/>
</dbReference>
<accession>A0A921GS90</accession>
<keyword evidence="1" id="KW-0812">Transmembrane</keyword>
<feature type="transmembrane region" description="Helical" evidence="1">
    <location>
        <begin position="6"/>
        <end position="26"/>
    </location>
</feature>
<reference evidence="2" key="1">
    <citation type="journal article" date="2021" name="PeerJ">
        <title>Extensive microbial diversity within the chicken gut microbiome revealed by metagenomics and culture.</title>
        <authorList>
            <person name="Gilroy R."/>
            <person name="Ravi A."/>
            <person name="Getino M."/>
            <person name="Pursley I."/>
            <person name="Horton D.L."/>
            <person name="Alikhan N.F."/>
            <person name="Baker D."/>
            <person name="Gharbi K."/>
            <person name="Hall N."/>
            <person name="Watson M."/>
            <person name="Adriaenssens E.M."/>
            <person name="Foster-Nyarko E."/>
            <person name="Jarju S."/>
            <person name="Secka A."/>
            <person name="Antonio M."/>
            <person name="Oren A."/>
            <person name="Chaudhuri R.R."/>
            <person name="La Ragione R."/>
            <person name="Hildebrand F."/>
            <person name="Pallen M.J."/>
        </authorList>
    </citation>
    <scope>NUCLEOTIDE SEQUENCE</scope>
    <source>
        <strain evidence="2">1647</strain>
    </source>
</reference>